<feature type="transmembrane region" description="Helical" evidence="8">
    <location>
        <begin position="159"/>
        <end position="178"/>
    </location>
</feature>
<evidence type="ECO:0000256" key="6">
    <source>
        <dbReference type="ARBA" id="ARBA00023136"/>
    </source>
</evidence>
<evidence type="ECO:0008006" key="13">
    <source>
        <dbReference type="Google" id="ProtNLM"/>
    </source>
</evidence>
<dbReference type="Gene3D" id="1.20.120.1220">
    <property type="match status" value="1"/>
</dbReference>
<feature type="transmembrane region" description="Helical" evidence="8">
    <location>
        <begin position="264"/>
        <end position="283"/>
    </location>
</feature>
<feature type="transmembrane region" description="Helical" evidence="8">
    <location>
        <begin position="190"/>
        <end position="209"/>
    </location>
</feature>
<evidence type="ECO:0000313" key="12">
    <source>
        <dbReference type="Proteomes" id="UP000437736"/>
    </source>
</evidence>
<evidence type="ECO:0000256" key="8">
    <source>
        <dbReference type="SAM" id="Phobius"/>
    </source>
</evidence>
<evidence type="ECO:0000256" key="4">
    <source>
        <dbReference type="ARBA" id="ARBA00022692"/>
    </source>
</evidence>
<evidence type="ECO:0000256" key="3">
    <source>
        <dbReference type="ARBA" id="ARBA00022475"/>
    </source>
</evidence>
<feature type="transmembrane region" description="Helical" evidence="8">
    <location>
        <begin position="66"/>
        <end position="88"/>
    </location>
</feature>
<dbReference type="Pfam" id="PF06750">
    <property type="entry name" value="A24_N_bact"/>
    <property type="match status" value="1"/>
</dbReference>
<dbReference type="InterPro" id="IPR010627">
    <property type="entry name" value="Prepilin_pept_A24_N"/>
</dbReference>
<feature type="transmembrane region" description="Helical" evidence="8">
    <location>
        <begin position="239"/>
        <end position="258"/>
    </location>
</feature>
<proteinExistence type="inferred from homology"/>
<evidence type="ECO:0000256" key="5">
    <source>
        <dbReference type="ARBA" id="ARBA00022989"/>
    </source>
</evidence>
<evidence type="ECO:0000256" key="7">
    <source>
        <dbReference type="SAM" id="MobiDB-lite"/>
    </source>
</evidence>
<comment type="caution">
    <text evidence="11">The sequence shown here is derived from an EMBL/GenBank/DDBJ whole genome shotgun (WGS) entry which is preliminary data.</text>
</comment>
<keyword evidence="3" id="KW-1003">Cell membrane</keyword>
<dbReference type="EMBL" id="WJHE01000415">
    <property type="protein sequence ID" value="MST32867.1"/>
    <property type="molecule type" value="Genomic_DNA"/>
</dbReference>
<feature type="transmembrane region" description="Helical" evidence="8">
    <location>
        <begin position="295"/>
        <end position="318"/>
    </location>
</feature>
<comment type="subcellular location">
    <subcellularLocation>
        <location evidence="1">Cell membrane</location>
        <topology evidence="1">Multi-pass membrane protein</topology>
    </subcellularLocation>
</comment>
<dbReference type="Pfam" id="PF01478">
    <property type="entry name" value="Peptidase_A24"/>
    <property type="match status" value="1"/>
</dbReference>
<keyword evidence="6 8" id="KW-0472">Membrane</keyword>
<feature type="transmembrane region" description="Helical" evidence="8">
    <location>
        <begin position="215"/>
        <end position="232"/>
    </location>
</feature>
<evidence type="ECO:0000313" key="11">
    <source>
        <dbReference type="EMBL" id="MST32867.1"/>
    </source>
</evidence>
<evidence type="ECO:0000256" key="2">
    <source>
        <dbReference type="ARBA" id="ARBA00005801"/>
    </source>
</evidence>
<feature type="domain" description="Prepilin type IV endopeptidase peptidase" evidence="9">
    <location>
        <begin position="168"/>
        <end position="277"/>
    </location>
</feature>
<feature type="domain" description="Prepilin peptidase A24 N-terminal" evidence="10">
    <location>
        <begin position="74"/>
        <end position="157"/>
    </location>
</feature>
<keyword evidence="5 8" id="KW-1133">Transmembrane helix</keyword>
<evidence type="ECO:0000256" key="1">
    <source>
        <dbReference type="ARBA" id="ARBA00004651"/>
    </source>
</evidence>
<name>A0ABW9QSQ5_9ACTN</name>
<feature type="compositionally biased region" description="Basic residues" evidence="7">
    <location>
        <begin position="34"/>
        <end position="45"/>
    </location>
</feature>
<dbReference type="Proteomes" id="UP000437736">
    <property type="component" value="Unassembled WGS sequence"/>
</dbReference>
<gene>
    <name evidence="11" type="ORF">GHK86_09065</name>
</gene>
<organism evidence="11 12">
    <name type="scientific">Acidiferrimicrobium australe</name>
    <dbReference type="NCBI Taxonomy" id="2664430"/>
    <lineage>
        <taxon>Bacteria</taxon>
        <taxon>Bacillati</taxon>
        <taxon>Actinomycetota</taxon>
        <taxon>Acidimicrobiia</taxon>
        <taxon>Acidimicrobiales</taxon>
        <taxon>Acidimicrobiaceae</taxon>
        <taxon>Acidiferrimicrobium</taxon>
    </lineage>
</organism>
<feature type="non-terminal residue" evidence="11">
    <location>
        <position position="1"/>
    </location>
</feature>
<keyword evidence="4 8" id="KW-0812">Transmembrane</keyword>
<protein>
    <recommendedName>
        <fullName evidence="13">Prepilin peptidase</fullName>
    </recommendedName>
</protein>
<evidence type="ECO:0000259" key="9">
    <source>
        <dbReference type="Pfam" id="PF01478"/>
    </source>
</evidence>
<reference evidence="11 12" key="1">
    <citation type="submission" date="2019-11" db="EMBL/GenBank/DDBJ databases">
        <title>Acidiferrimicrobium australis gen. nov., sp. nov., an acidophilic and obligately heterotrophic, member of the Actinobacteria that catalyses dissimilatory oxido- reduction of iron isolated from metal-rich acidic water in Chile.</title>
        <authorList>
            <person name="Gonzalez D."/>
            <person name="Huber K."/>
            <person name="Hedrich S."/>
            <person name="Rojas-Villalobos C."/>
            <person name="Quatrini R."/>
            <person name="Dinamarca M.A."/>
            <person name="Schwarz A."/>
            <person name="Canales C."/>
            <person name="Nancucheo I."/>
        </authorList>
    </citation>
    <scope>NUCLEOTIDE SEQUENCE [LARGE SCALE GENOMIC DNA]</scope>
    <source>
        <strain evidence="11 12">USS-CCA1</strain>
    </source>
</reference>
<dbReference type="InterPro" id="IPR050882">
    <property type="entry name" value="Prepilin_peptidase/N-MTase"/>
</dbReference>
<dbReference type="PANTHER" id="PTHR30487">
    <property type="entry name" value="TYPE 4 PREPILIN-LIKE PROTEINS LEADER PEPTIDE-PROCESSING ENZYME"/>
    <property type="match status" value="1"/>
</dbReference>
<keyword evidence="12" id="KW-1185">Reference proteome</keyword>
<comment type="similarity">
    <text evidence="2">Belongs to the peptidase A24 family.</text>
</comment>
<dbReference type="PANTHER" id="PTHR30487:SF0">
    <property type="entry name" value="PREPILIN LEADER PEPTIDASE_N-METHYLTRANSFERASE-RELATED"/>
    <property type="match status" value="1"/>
</dbReference>
<dbReference type="InterPro" id="IPR000045">
    <property type="entry name" value="Prepilin_IV_endopep_pep"/>
</dbReference>
<feature type="region of interest" description="Disordered" evidence="7">
    <location>
        <begin position="21"/>
        <end position="57"/>
    </location>
</feature>
<sequence>RGLAPGRRAGAARRLAGRRVVLRPPPRGPARPGVRQRRLGRRRPVGRPLASGPGGLRREDVVSSTVVLAVCSALFGLAIGSFLNVVVYRVPNGQSLSHPRSACPGCGNAIAAYDNIPLLSWVVLRGRCRHCHGSISARYPLVEAGTAALFVGVALRFGWSWTTAAVDVFVAGLFALACVDLERYLLPRRIVYTTAVLSGGLLVVASAATGRWSDLAVGAACGAVAFGLFWVLNRVNPRWLGYGDVRLAGVIGFVLGWLGVDYALVGFLVANFAGVAVAAALMATGRMGRSSKMPYGVFLAAGSVVTVLAGAPLTQLLAAHPI</sequence>
<accession>A0ABW9QSQ5</accession>
<evidence type="ECO:0000259" key="10">
    <source>
        <dbReference type="Pfam" id="PF06750"/>
    </source>
</evidence>